<accession>A0A3N0E1R3</accession>
<name>A0A3N0E1R3_SINP1</name>
<dbReference type="Proteomes" id="UP000267469">
    <property type="component" value="Unassembled WGS sequence"/>
</dbReference>
<sequence>MKKHAFYGIFFLALFFSHAGFSSGFPSAYVFSPVVTGNTIEVRITYVDIHGNPAQGNVMVSGLYAVDQDSGETYYADREGIFQIPEGTYRFDAERTGPWEGIVPKVETIVAGEPYVVVELTHWYE</sequence>
<dbReference type="EMBL" id="RJTM01000122">
    <property type="protein sequence ID" value="RNL81713.1"/>
    <property type="molecule type" value="Genomic_DNA"/>
</dbReference>
<proteinExistence type="predicted"/>
<comment type="caution">
    <text evidence="2">The sequence shown here is derived from an EMBL/GenBank/DDBJ whole genome shotgun (WGS) entry which is preliminary data.</text>
</comment>
<dbReference type="OrthoDB" id="1271033at2"/>
<keyword evidence="1" id="KW-0732">Signal</keyword>
<organism evidence="2 3">
    <name type="scientific">Sinomicrobium pectinilyticum</name>
    <dbReference type="NCBI Taxonomy" id="1084421"/>
    <lineage>
        <taxon>Bacteria</taxon>
        <taxon>Pseudomonadati</taxon>
        <taxon>Bacteroidota</taxon>
        <taxon>Flavobacteriia</taxon>
        <taxon>Flavobacteriales</taxon>
        <taxon>Flavobacteriaceae</taxon>
        <taxon>Sinomicrobium</taxon>
    </lineage>
</organism>
<dbReference type="AlphaFoldDB" id="A0A3N0E1R3"/>
<evidence type="ECO:0000256" key="1">
    <source>
        <dbReference type="SAM" id="SignalP"/>
    </source>
</evidence>
<protein>
    <recommendedName>
        <fullName evidence="4">Carboxypeptidase regulatory-like domain-containing protein</fullName>
    </recommendedName>
</protein>
<dbReference type="RefSeq" id="WP_123217504.1">
    <property type="nucleotide sequence ID" value="NZ_RJTM01000122.1"/>
</dbReference>
<keyword evidence="3" id="KW-1185">Reference proteome</keyword>
<evidence type="ECO:0000313" key="2">
    <source>
        <dbReference type="EMBL" id="RNL81713.1"/>
    </source>
</evidence>
<evidence type="ECO:0008006" key="4">
    <source>
        <dbReference type="Google" id="ProtNLM"/>
    </source>
</evidence>
<reference evidence="2 3" key="1">
    <citation type="submission" date="2018-10" db="EMBL/GenBank/DDBJ databases">
        <title>Sinomicrobium pectinilyticum sp. nov., a pectinase-producing bacterium isolated from alkaline and saline soil, and emended description of the genus Sinomicrobium.</title>
        <authorList>
            <person name="Cheng B."/>
            <person name="Li C."/>
            <person name="Lai Q."/>
            <person name="Du M."/>
            <person name="Shao Z."/>
            <person name="Xu P."/>
            <person name="Yang C."/>
        </authorList>
    </citation>
    <scope>NUCLEOTIDE SEQUENCE [LARGE SCALE GENOMIC DNA]</scope>
    <source>
        <strain evidence="2 3">5DNS001</strain>
    </source>
</reference>
<evidence type="ECO:0000313" key="3">
    <source>
        <dbReference type="Proteomes" id="UP000267469"/>
    </source>
</evidence>
<gene>
    <name evidence="2" type="ORF">ED312_18455</name>
</gene>
<feature type="chain" id="PRO_5018027163" description="Carboxypeptidase regulatory-like domain-containing protein" evidence="1">
    <location>
        <begin position="20"/>
        <end position="125"/>
    </location>
</feature>
<feature type="signal peptide" evidence="1">
    <location>
        <begin position="1"/>
        <end position="19"/>
    </location>
</feature>